<dbReference type="InterPro" id="IPR011576">
    <property type="entry name" value="Pyridox_Oxase_N"/>
</dbReference>
<dbReference type="PANTHER" id="PTHR40660:SF1">
    <property type="entry name" value="5'-PHOSPHATE OXIDASE PUTATIVE DOMAIN-CONTAINING PROTEIN-RELATED"/>
    <property type="match status" value="1"/>
</dbReference>
<dbReference type="PANTHER" id="PTHR40660">
    <property type="entry name" value="5'-PHOSPHATE OXIDASE PUTATIVE DOMAIN-CONTAINING PROTEIN-RELATED"/>
    <property type="match status" value="1"/>
</dbReference>
<dbReference type="InterPro" id="IPR012349">
    <property type="entry name" value="Split_barrel_FMN-bd"/>
</dbReference>
<evidence type="ECO:0000259" key="1">
    <source>
        <dbReference type="Pfam" id="PF01243"/>
    </source>
</evidence>
<evidence type="ECO:0000313" key="2">
    <source>
        <dbReference type="EMBL" id="MBE0367748.1"/>
    </source>
</evidence>
<gene>
    <name evidence="2" type="ORF">PAUR_a1178</name>
</gene>
<dbReference type="Pfam" id="PF01243">
    <property type="entry name" value="PNPOx_N"/>
    <property type="match status" value="1"/>
</dbReference>
<proteinExistence type="predicted"/>
<organism evidence="2 3">
    <name type="scientific">Pseudoalteromonas aurantia 208</name>
    <dbReference type="NCBI Taxonomy" id="1314867"/>
    <lineage>
        <taxon>Bacteria</taxon>
        <taxon>Pseudomonadati</taxon>
        <taxon>Pseudomonadota</taxon>
        <taxon>Gammaproteobacteria</taxon>
        <taxon>Alteromonadales</taxon>
        <taxon>Pseudoalteromonadaceae</taxon>
        <taxon>Pseudoalteromonas</taxon>
    </lineage>
</organism>
<evidence type="ECO:0000313" key="3">
    <source>
        <dbReference type="Proteomes" id="UP000615755"/>
    </source>
</evidence>
<dbReference type="EMBL" id="AQGV01000012">
    <property type="protein sequence ID" value="MBE0367748.1"/>
    <property type="molecule type" value="Genomic_DNA"/>
</dbReference>
<dbReference type="Proteomes" id="UP000615755">
    <property type="component" value="Unassembled WGS sequence"/>
</dbReference>
<sequence>MLTEAVKASINESVLCWLATVDIDGVPNNSPKEVFLAHGNTAILIADIASPNSVKNIQGNANVCVSFVHVLKQKGFKLTGTATYHRKSTPGFDELFTHIYPITGEQYPVKGIIHIEITTVKPIVAPSYYLQPDLTEQQQIASARKVYGV</sequence>
<accession>A0ABR9E9T7</accession>
<dbReference type="RefSeq" id="WP_192507132.1">
    <property type="nucleotide sequence ID" value="NZ_AQGV01000012.1"/>
</dbReference>
<comment type="caution">
    <text evidence="2">The sequence shown here is derived from an EMBL/GenBank/DDBJ whole genome shotgun (WGS) entry which is preliminary data.</text>
</comment>
<keyword evidence="3" id="KW-1185">Reference proteome</keyword>
<feature type="domain" description="Pyridoxamine 5'-phosphate oxidase N-terminal" evidence="1">
    <location>
        <begin position="2"/>
        <end position="107"/>
    </location>
</feature>
<reference evidence="2 3" key="1">
    <citation type="submission" date="2015-03" db="EMBL/GenBank/DDBJ databases">
        <title>Genome sequence of Pseudoalteromonas aurantia.</title>
        <authorList>
            <person name="Xie B.-B."/>
            <person name="Rong J.-C."/>
            <person name="Qin Q.-L."/>
            <person name="Zhang Y.-Z."/>
        </authorList>
    </citation>
    <scope>NUCLEOTIDE SEQUENCE [LARGE SCALE GENOMIC DNA]</scope>
    <source>
        <strain evidence="2 3">208</strain>
    </source>
</reference>
<protein>
    <recommendedName>
        <fullName evidence="1">Pyridoxamine 5'-phosphate oxidase N-terminal domain-containing protein</fullName>
    </recommendedName>
</protein>
<name>A0ABR9E9T7_9GAMM</name>
<dbReference type="Gene3D" id="2.30.110.10">
    <property type="entry name" value="Electron Transport, Fmn-binding Protein, Chain A"/>
    <property type="match status" value="1"/>
</dbReference>
<dbReference type="SUPFAM" id="SSF50475">
    <property type="entry name" value="FMN-binding split barrel"/>
    <property type="match status" value="1"/>
</dbReference>